<keyword evidence="2" id="KW-1185">Reference proteome</keyword>
<dbReference type="AlphaFoldDB" id="A0A6G0SSK6"/>
<comment type="caution">
    <text evidence="1">The sequence shown here is derived from an EMBL/GenBank/DDBJ whole genome shotgun (WGS) entry which is preliminary data.</text>
</comment>
<dbReference type="Proteomes" id="UP000475862">
    <property type="component" value="Unassembled WGS sequence"/>
</dbReference>
<organism evidence="1 2">
    <name type="scientific">Aphis glycines</name>
    <name type="common">Soybean aphid</name>
    <dbReference type="NCBI Taxonomy" id="307491"/>
    <lineage>
        <taxon>Eukaryota</taxon>
        <taxon>Metazoa</taxon>
        <taxon>Ecdysozoa</taxon>
        <taxon>Arthropoda</taxon>
        <taxon>Hexapoda</taxon>
        <taxon>Insecta</taxon>
        <taxon>Pterygota</taxon>
        <taxon>Neoptera</taxon>
        <taxon>Paraneoptera</taxon>
        <taxon>Hemiptera</taxon>
        <taxon>Sternorrhyncha</taxon>
        <taxon>Aphidomorpha</taxon>
        <taxon>Aphidoidea</taxon>
        <taxon>Aphididae</taxon>
        <taxon>Aphidini</taxon>
        <taxon>Aphis</taxon>
        <taxon>Aphis</taxon>
    </lineage>
</organism>
<dbReference type="OrthoDB" id="7968125at2759"/>
<feature type="non-terminal residue" evidence="1">
    <location>
        <position position="173"/>
    </location>
</feature>
<protein>
    <submittedName>
        <fullName evidence="1">Uncharacterized protein</fullName>
    </submittedName>
</protein>
<sequence>MSDIPFKQVLKLVLETSNLFITIMIYMKNLENNSDNCISSSTQSSIWLSKLTKYPKKIVLPIFLFFDDFEITNPLDSHSGNRKFGAICISLPCLPPELSCSINYVFLAGIWKFCNIQTHIVDQLKFLENIGIVINIKGSLESFKFESNDRYHYKRKTILNEDDLSAKEIISNS</sequence>
<proteinExistence type="predicted"/>
<name>A0A6G0SSK6_APHGL</name>
<gene>
    <name evidence="1" type="ORF">AGLY_018248</name>
</gene>
<evidence type="ECO:0000313" key="2">
    <source>
        <dbReference type="Proteomes" id="UP000475862"/>
    </source>
</evidence>
<accession>A0A6G0SSK6</accession>
<evidence type="ECO:0000313" key="1">
    <source>
        <dbReference type="EMBL" id="KAE9521356.1"/>
    </source>
</evidence>
<reference evidence="1 2" key="1">
    <citation type="submission" date="2019-08" db="EMBL/GenBank/DDBJ databases">
        <title>The genome of the soybean aphid Biotype 1, its phylome, world population structure and adaptation to the North American continent.</title>
        <authorList>
            <person name="Giordano R."/>
            <person name="Donthu R.K."/>
            <person name="Hernandez A.G."/>
            <person name="Wright C.L."/>
            <person name="Zimin A.V."/>
        </authorList>
    </citation>
    <scope>NUCLEOTIDE SEQUENCE [LARGE SCALE GENOMIC DNA]</scope>
    <source>
        <tissue evidence="1">Whole aphids</tissue>
    </source>
</reference>
<dbReference type="EMBL" id="VYZN01002993">
    <property type="protein sequence ID" value="KAE9521356.1"/>
    <property type="molecule type" value="Genomic_DNA"/>
</dbReference>